<comment type="caution">
    <text evidence="2">The sequence shown here is derived from an EMBL/GenBank/DDBJ whole genome shotgun (WGS) entry which is preliminary data.</text>
</comment>
<name>A0A2K3LQD2_TRIPR</name>
<dbReference type="GO" id="GO:0043531">
    <property type="term" value="F:ADP binding"/>
    <property type="evidence" value="ECO:0007669"/>
    <property type="project" value="InterPro"/>
</dbReference>
<sequence>ASPAHGEGQRGRTLFSAFVHHFKDTVISVVGMGGLGKTTLTKKVFDSAKRQCDTLNVVYGSKCHNRTI</sequence>
<reference evidence="2 3" key="2">
    <citation type="journal article" date="2017" name="Front. Plant Sci.">
        <title>Gene Classification and Mining of Molecular Markers Useful in Red Clover (Trifolium pratense) Breeding.</title>
        <authorList>
            <person name="Istvanek J."/>
            <person name="Dluhosova J."/>
            <person name="Dluhos P."/>
            <person name="Patkova L."/>
            <person name="Nedelnik J."/>
            <person name="Repkova J."/>
        </authorList>
    </citation>
    <scope>NUCLEOTIDE SEQUENCE [LARGE SCALE GENOMIC DNA]</scope>
    <source>
        <strain evidence="3">cv. Tatra</strain>
        <tissue evidence="2">Young leaves</tissue>
    </source>
</reference>
<dbReference type="InterPro" id="IPR027417">
    <property type="entry name" value="P-loop_NTPase"/>
</dbReference>
<feature type="domain" description="NB-ARC" evidence="1">
    <location>
        <begin position="25"/>
        <end position="50"/>
    </location>
</feature>
<dbReference type="SUPFAM" id="SSF52540">
    <property type="entry name" value="P-loop containing nucleoside triphosphate hydrolases"/>
    <property type="match status" value="1"/>
</dbReference>
<dbReference type="EMBL" id="ASHM01038529">
    <property type="protein sequence ID" value="PNX80727.1"/>
    <property type="molecule type" value="Genomic_DNA"/>
</dbReference>
<organism evidence="2 3">
    <name type="scientific">Trifolium pratense</name>
    <name type="common">Red clover</name>
    <dbReference type="NCBI Taxonomy" id="57577"/>
    <lineage>
        <taxon>Eukaryota</taxon>
        <taxon>Viridiplantae</taxon>
        <taxon>Streptophyta</taxon>
        <taxon>Embryophyta</taxon>
        <taxon>Tracheophyta</taxon>
        <taxon>Spermatophyta</taxon>
        <taxon>Magnoliopsida</taxon>
        <taxon>eudicotyledons</taxon>
        <taxon>Gunneridae</taxon>
        <taxon>Pentapetalae</taxon>
        <taxon>rosids</taxon>
        <taxon>fabids</taxon>
        <taxon>Fabales</taxon>
        <taxon>Fabaceae</taxon>
        <taxon>Papilionoideae</taxon>
        <taxon>50 kb inversion clade</taxon>
        <taxon>NPAAA clade</taxon>
        <taxon>Hologalegina</taxon>
        <taxon>IRL clade</taxon>
        <taxon>Trifolieae</taxon>
        <taxon>Trifolium</taxon>
    </lineage>
</organism>
<dbReference type="Pfam" id="PF00931">
    <property type="entry name" value="NB-ARC"/>
    <property type="match status" value="1"/>
</dbReference>
<accession>A0A2K3LQD2</accession>
<gene>
    <name evidence="2" type="ORF">L195_g036738</name>
</gene>
<protein>
    <recommendedName>
        <fullName evidence="1">NB-ARC domain-containing protein</fullName>
    </recommendedName>
</protein>
<dbReference type="InterPro" id="IPR002182">
    <property type="entry name" value="NB-ARC"/>
</dbReference>
<evidence type="ECO:0000313" key="3">
    <source>
        <dbReference type="Proteomes" id="UP000236291"/>
    </source>
</evidence>
<evidence type="ECO:0000259" key="1">
    <source>
        <dbReference type="Pfam" id="PF00931"/>
    </source>
</evidence>
<dbReference type="Proteomes" id="UP000236291">
    <property type="component" value="Unassembled WGS sequence"/>
</dbReference>
<dbReference type="AlphaFoldDB" id="A0A2K3LQD2"/>
<reference evidence="2 3" key="1">
    <citation type="journal article" date="2014" name="Am. J. Bot.">
        <title>Genome assembly and annotation for red clover (Trifolium pratense; Fabaceae).</title>
        <authorList>
            <person name="Istvanek J."/>
            <person name="Jaros M."/>
            <person name="Krenek A."/>
            <person name="Repkova J."/>
        </authorList>
    </citation>
    <scope>NUCLEOTIDE SEQUENCE [LARGE SCALE GENOMIC DNA]</scope>
    <source>
        <strain evidence="3">cv. Tatra</strain>
        <tissue evidence="2">Young leaves</tissue>
    </source>
</reference>
<feature type="non-terminal residue" evidence="2">
    <location>
        <position position="1"/>
    </location>
</feature>
<evidence type="ECO:0000313" key="2">
    <source>
        <dbReference type="EMBL" id="PNX80727.1"/>
    </source>
</evidence>
<dbReference type="Gene3D" id="3.40.50.300">
    <property type="entry name" value="P-loop containing nucleotide triphosphate hydrolases"/>
    <property type="match status" value="1"/>
</dbReference>
<proteinExistence type="predicted"/>